<accession>A0ABQ9DEE2</accession>
<name>A0ABQ9DEE2_9PASS</name>
<dbReference type="EMBL" id="WHWB01033360">
    <property type="protein sequence ID" value="KAJ7420299.1"/>
    <property type="molecule type" value="Genomic_DNA"/>
</dbReference>
<keyword evidence="2" id="KW-1185">Reference proteome</keyword>
<evidence type="ECO:0000313" key="2">
    <source>
        <dbReference type="Proteomes" id="UP001145742"/>
    </source>
</evidence>
<sequence>MPEDWEKENVIQVFKKGKKEDLGNYQLVSSTSIPGKVMKCLILVAISIHMEDKKVIRTNLCGFTKGDCALEWIAQRGCGVSLTRDIQDVWTQSCAVCLNREVGPDDQLWSLPTLPIL</sequence>
<dbReference type="Proteomes" id="UP001145742">
    <property type="component" value="Unassembled WGS sequence"/>
</dbReference>
<gene>
    <name evidence="1" type="ORF">WISP_49217</name>
</gene>
<evidence type="ECO:0000313" key="1">
    <source>
        <dbReference type="EMBL" id="KAJ7420299.1"/>
    </source>
</evidence>
<reference evidence="1" key="1">
    <citation type="submission" date="2019-10" db="EMBL/GenBank/DDBJ databases">
        <authorList>
            <person name="Soares A.E.R."/>
            <person name="Aleixo A."/>
            <person name="Schneider P."/>
            <person name="Miyaki C.Y."/>
            <person name="Schneider M.P."/>
            <person name="Mello C."/>
            <person name="Vasconcelos A.T.R."/>
        </authorList>
    </citation>
    <scope>NUCLEOTIDE SEQUENCE</scope>
    <source>
        <tissue evidence="1">Muscle</tissue>
    </source>
</reference>
<proteinExistence type="predicted"/>
<protein>
    <submittedName>
        <fullName evidence="1">Uncharacterized protein</fullName>
    </submittedName>
</protein>
<organism evidence="1 2">
    <name type="scientific">Willisornis vidua</name>
    <name type="common">Xingu scale-backed antbird</name>
    <dbReference type="NCBI Taxonomy" id="1566151"/>
    <lineage>
        <taxon>Eukaryota</taxon>
        <taxon>Metazoa</taxon>
        <taxon>Chordata</taxon>
        <taxon>Craniata</taxon>
        <taxon>Vertebrata</taxon>
        <taxon>Euteleostomi</taxon>
        <taxon>Archelosauria</taxon>
        <taxon>Archosauria</taxon>
        <taxon>Dinosauria</taxon>
        <taxon>Saurischia</taxon>
        <taxon>Theropoda</taxon>
        <taxon>Coelurosauria</taxon>
        <taxon>Aves</taxon>
        <taxon>Neognathae</taxon>
        <taxon>Neoaves</taxon>
        <taxon>Telluraves</taxon>
        <taxon>Australaves</taxon>
        <taxon>Passeriformes</taxon>
        <taxon>Thamnophilidae</taxon>
        <taxon>Willisornis</taxon>
    </lineage>
</organism>
<comment type="caution">
    <text evidence="1">The sequence shown here is derived from an EMBL/GenBank/DDBJ whole genome shotgun (WGS) entry which is preliminary data.</text>
</comment>